<dbReference type="AlphaFoldDB" id="A0A164A852"/>
<dbReference type="Proteomes" id="UP000076574">
    <property type="component" value="Unassembled WGS sequence"/>
</dbReference>
<evidence type="ECO:0000313" key="2">
    <source>
        <dbReference type="Proteomes" id="UP000076574"/>
    </source>
</evidence>
<reference evidence="1 2" key="1">
    <citation type="submission" date="2016-03" db="EMBL/GenBank/DDBJ databases">
        <title>Microsymbionts genomes from the relict species Vavilovia formosa (Stev.) Fed.</title>
        <authorList>
            <person name="Kopat V."/>
            <person name="Chirak E."/>
            <person name="Kimeklis A."/>
            <person name="Andronov E."/>
        </authorList>
    </citation>
    <scope>NUCLEOTIDE SEQUENCE [LARGE SCALE GENOMIC DNA]</scope>
    <source>
        <strain evidence="1 2">Vaf07</strain>
    </source>
</reference>
<dbReference type="OrthoDB" id="8251894at2"/>
<protein>
    <submittedName>
        <fullName evidence="1">Uncharacterized protein</fullName>
    </submittedName>
</protein>
<sequence length="660" mass="71062">MLKILIGLAAAAAIVLGCYFGAEAYFQHRIVGEIEANFAQIRAGGGQAKRGDLAFSLWHRTVTISDVAVEFTAPRPASIKIGRFSAKGLGLQGGADFTADTIDMTNVDASGPLAVPDGVTASFKLPTLQISDFRGPTQLQSQLKSSSSLDMYRFALEQLATIKARSVKASSLVNTTSGNVADANSETEYSDVVLHDIRNGQIASISTGRLRMTVTVTQKGKTERMTVEFANFEMQDFDATATAAILDPARANDAQFYRVQGPAKAGPSTIQTDRGPLFRIEAMKVGEIKIQPSKFKIQDILAFKPSPVAAPDVNKIRGMIDSVASLYEGMQIADTEITGLSLDVPQNGLKLAAMRFNLDRGKIGTFALEGLDGKSPDGPVQIGRFALKGFDVSGLMRQLSQLVTSTKSASPEAALGLLSALEGIEIRHMVAPHKKSGKLINIENATLNWGQFVGPVPSNTRFSLKMTGPIDSKDGEPFTVLRDVGIDYATVTADLGQTWSESERKLILDPVTFEIDGLFAVTAKASVGNVNRGLFTTNSQQALLMATQMEIGPIEIVVRDLGAVDLAVAQYARRQQIDKDTARRVILERIMKLDAAVPIANPTTDALTNAAMNFLEKPLRTLTLKIAPRAKLPVMQLMQLMKTDPSVAFALFQIDVQISP</sequence>
<accession>A0A164A852</accession>
<proteinExistence type="predicted"/>
<organism evidence="1 2">
    <name type="scientific">Tardiphaga robiniae</name>
    <dbReference type="NCBI Taxonomy" id="943830"/>
    <lineage>
        <taxon>Bacteria</taxon>
        <taxon>Pseudomonadati</taxon>
        <taxon>Pseudomonadota</taxon>
        <taxon>Alphaproteobacteria</taxon>
        <taxon>Hyphomicrobiales</taxon>
        <taxon>Nitrobacteraceae</taxon>
        <taxon>Tardiphaga</taxon>
    </lineage>
</organism>
<dbReference type="STRING" id="943830.A4A58_23305"/>
<comment type="caution">
    <text evidence="1">The sequence shown here is derived from an EMBL/GenBank/DDBJ whole genome shotgun (WGS) entry which is preliminary data.</text>
</comment>
<dbReference type="RefSeq" id="WP_068731099.1">
    <property type="nucleotide sequence ID" value="NZ_LVYV01000004.1"/>
</dbReference>
<dbReference type="PROSITE" id="PS51257">
    <property type="entry name" value="PROKAR_LIPOPROTEIN"/>
    <property type="match status" value="1"/>
</dbReference>
<gene>
    <name evidence="1" type="ORF">A4A58_23305</name>
</gene>
<keyword evidence="2" id="KW-1185">Reference proteome</keyword>
<evidence type="ECO:0000313" key="1">
    <source>
        <dbReference type="EMBL" id="KZD24400.1"/>
    </source>
</evidence>
<dbReference type="EMBL" id="LVYV01000004">
    <property type="protein sequence ID" value="KZD24400.1"/>
    <property type="molecule type" value="Genomic_DNA"/>
</dbReference>
<name>A0A164A852_9BRAD</name>